<dbReference type="InterPro" id="IPR007235">
    <property type="entry name" value="Glyco_trans_28_C"/>
</dbReference>
<evidence type="ECO:0000313" key="3">
    <source>
        <dbReference type="Proteomes" id="UP001596415"/>
    </source>
</evidence>
<accession>A0ABW2MRB2</accession>
<gene>
    <name evidence="2" type="ORF">ACFQO1_01955</name>
</gene>
<dbReference type="PANTHER" id="PTHR21015">
    <property type="entry name" value="UDP-N-ACETYLGLUCOSAMINE--N-ACETYLMURAMYL-(PENTAPEPTIDE) PYROPHOSPHORYL-UNDECAPRENOL N-ACETYLGLUCOSAMINE TRANSFERASE 1"/>
    <property type="match status" value="1"/>
</dbReference>
<dbReference type="EMBL" id="JBHTBN010000001">
    <property type="protein sequence ID" value="MFC7356438.1"/>
    <property type="molecule type" value="Genomic_DNA"/>
</dbReference>
<dbReference type="Proteomes" id="UP001596415">
    <property type="component" value="Unassembled WGS sequence"/>
</dbReference>
<evidence type="ECO:0000313" key="2">
    <source>
        <dbReference type="EMBL" id="MFC7356438.1"/>
    </source>
</evidence>
<evidence type="ECO:0000259" key="1">
    <source>
        <dbReference type="Pfam" id="PF04101"/>
    </source>
</evidence>
<feature type="domain" description="Glycosyl transferase family 28 C-terminal" evidence="1">
    <location>
        <begin position="219"/>
        <end position="327"/>
    </location>
</feature>
<organism evidence="2 3">
    <name type="scientific">Jejudonia soesokkakensis</name>
    <dbReference type="NCBI Taxonomy" id="1323432"/>
    <lineage>
        <taxon>Bacteria</taxon>
        <taxon>Pseudomonadati</taxon>
        <taxon>Bacteroidota</taxon>
        <taxon>Flavobacteriia</taxon>
        <taxon>Flavobacteriales</taxon>
        <taxon>Flavobacteriaceae</taxon>
        <taxon>Jejudonia</taxon>
    </lineage>
</organism>
<proteinExistence type="predicted"/>
<keyword evidence="3" id="KW-1185">Reference proteome</keyword>
<dbReference type="Pfam" id="PF04101">
    <property type="entry name" value="Glyco_tran_28_C"/>
    <property type="match status" value="1"/>
</dbReference>
<protein>
    <submittedName>
        <fullName evidence="2">Glycosyltransferase</fullName>
    </submittedName>
</protein>
<reference evidence="3" key="1">
    <citation type="journal article" date="2019" name="Int. J. Syst. Evol. Microbiol.">
        <title>The Global Catalogue of Microorganisms (GCM) 10K type strain sequencing project: providing services to taxonomists for standard genome sequencing and annotation.</title>
        <authorList>
            <consortium name="The Broad Institute Genomics Platform"/>
            <consortium name="The Broad Institute Genome Sequencing Center for Infectious Disease"/>
            <person name="Wu L."/>
            <person name="Ma J."/>
        </authorList>
    </citation>
    <scope>NUCLEOTIDE SEQUENCE [LARGE SCALE GENOMIC DNA]</scope>
    <source>
        <strain evidence="3">CGMCC 1.16306</strain>
    </source>
</reference>
<dbReference type="RefSeq" id="WP_380216181.1">
    <property type="nucleotide sequence ID" value="NZ_JBHTBN010000001.1"/>
</dbReference>
<dbReference type="Gene3D" id="3.40.50.2000">
    <property type="entry name" value="Glycogen Phosphorylase B"/>
    <property type="match status" value="1"/>
</dbReference>
<dbReference type="SUPFAM" id="SSF53756">
    <property type="entry name" value="UDP-Glycosyltransferase/glycogen phosphorylase"/>
    <property type="match status" value="1"/>
</dbReference>
<name>A0ABW2MRB2_9FLAO</name>
<dbReference type="PANTHER" id="PTHR21015:SF22">
    <property type="entry name" value="GLYCOSYLTRANSFERASE"/>
    <property type="match status" value="1"/>
</dbReference>
<comment type="caution">
    <text evidence="2">The sequence shown here is derived from an EMBL/GenBank/DDBJ whole genome shotgun (WGS) entry which is preliminary data.</text>
</comment>
<sequence length="356" mass="39991">MSKKKTILIAPLHWGLGHATRCVPIIQALLANGFKVIVASDGGALLLLRKEFPLLESLELPSYNITYPSKGSNLKWHLLLKLPHIQKTIASEKKIIASLVAKGVIDGIISDNRFGVRSKKVPSVFITHQLNVLSGITTFFSSKIHQNISKKFDECWVPDIEGTNNLSGQLGHPKKVNFPVHYIGILSRMHRSDLKKKYDILVILSGPEPQRTLLEEKIIAELKASKKSILLVQGCMASKQTSARIGNLQVVNFLLTSALEKAINESELIISRSGYTTIMDLAMLEKKAFFIPTPGQYEQEYLAKKLKKQGIAPYCKQENFSEKKLENIYAYTGFKGMHQPNDLAPLFRLFERKRKL</sequence>